<evidence type="ECO:0000256" key="6">
    <source>
        <dbReference type="ARBA" id="ARBA00022692"/>
    </source>
</evidence>
<feature type="transmembrane region" description="Helical" evidence="10">
    <location>
        <begin position="191"/>
        <end position="213"/>
    </location>
</feature>
<name>A0ABV1GFL2_9FIRM</name>
<evidence type="ECO:0000256" key="5">
    <source>
        <dbReference type="ARBA" id="ARBA00022475"/>
    </source>
</evidence>
<comment type="similarity">
    <text evidence="2">Belongs to the multi antimicrobial extrusion (MATE) (TC 2.A.66.1) family. MepA subfamily.</text>
</comment>
<feature type="transmembrane region" description="Helical" evidence="10">
    <location>
        <begin position="162"/>
        <end position="185"/>
    </location>
</feature>
<dbReference type="InterPro" id="IPR048279">
    <property type="entry name" value="MdtK-like"/>
</dbReference>
<evidence type="ECO:0000256" key="1">
    <source>
        <dbReference type="ARBA" id="ARBA00004651"/>
    </source>
</evidence>
<dbReference type="InterPro" id="IPR045070">
    <property type="entry name" value="MATE_MepA-like"/>
</dbReference>
<comment type="subcellular location">
    <subcellularLocation>
        <location evidence="1">Cell membrane</location>
        <topology evidence="1">Multi-pass membrane protein</topology>
    </subcellularLocation>
</comment>
<evidence type="ECO:0000256" key="7">
    <source>
        <dbReference type="ARBA" id="ARBA00022989"/>
    </source>
</evidence>
<dbReference type="PANTHER" id="PTHR43823:SF3">
    <property type="entry name" value="MULTIDRUG EXPORT PROTEIN MEPA"/>
    <property type="match status" value="1"/>
</dbReference>
<dbReference type="PANTHER" id="PTHR43823">
    <property type="entry name" value="SPORULATION PROTEIN YKVU"/>
    <property type="match status" value="1"/>
</dbReference>
<keyword evidence="4" id="KW-0813">Transport</keyword>
<keyword evidence="5" id="KW-1003">Cell membrane</keyword>
<comment type="caution">
    <text evidence="11">The sequence shown here is derived from an EMBL/GenBank/DDBJ whole genome shotgun (WGS) entry which is preliminary data.</text>
</comment>
<feature type="transmembrane region" description="Helical" evidence="10">
    <location>
        <begin position="267"/>
        <end position="290"/>
    </location>
</feature>
<evidence type="ECO:0000256" key="3">
    <source>
        <dbReference type="ARBA" id="ARBA00022106"/>
    </source>
</evidence>
<dbReference type="CDD" id="cd13143">
    <property type="entry name" value="MATE_MepA_like"/>
    <property type="match status" value="1"/>
</dbReference>
<evidence type="ECO:0000256" key="2">
    <source>
        <dbReference type="ARBA" id="ARBA00008417"/>
    </source>
</evidence>
<keyword evidence="9" id="KW-0046">Antibiotic resistance</keyword>
<feature type="transmembrane region" description="Helical" evidence="10">
    <location>
        <begin position="133"/>
        <end position="155"/>
    </location>
</feature>
<feature type="transmembrane region" description="Helical" evidence="10">
    <location>
        <begin position="52"/>
        <end position="70"/>
    </location>
</feature>
<evidence type="ECO:0000313" key="12">
    <source>
        <dbReference type="Proteomes" id="UP001477672"/>
    </source>
</evidence>
<proteinExistence type="inferred from homology"/>
<keyword evidence="8 10" id="KW-0472">Membrane</keyword>
<feature type="transmembrane region" description="Helical" evidence="10">
    <location>
        <begin position="311"/>
        <end position="331"/>
    </location>
</feature>
<dbReference type="RefSeq" id="WP_349216187.1">
    <property type="nucleotide sequence ID" value="NZ_JBBMFA010000094.1"/>
</dbReference>
<evidence type="ECO:0000256" key="8">
    <source>
        <dbReference type="ARBA" id="ARBA00023136"/>
    </source>
</evidence>
<keyword evidence="12" id="KW-1185">Reference proteome</keyword>
<evidence type="ECO:0000256" key="4">
    <source>
        <dbReference type="ARBA" id="ARBA00022448"/>
    </source>
</evidence>
<reference evidence="11 12" key="1">
    <citation type="submission" date="2024-03" db="EMBL/GenBank/DDBJ databases">
        <title>Human intestinal bacterial collection.</title>
        <authorList>
            <person name="Pauvert C."/>
            <person name="Hitch T.C.A."/>
            <person name="Clavel T."/>
        </authorList>
    </citation>
    <scope>NUCLEOTIDE SEQUENCE [LARGE SCALE GENOMIC DNA]</scope>
    <source>
        <strain evidence="11 12">CLA-JM-H11</strain>
    </source>
</reference>
<dbReference type="EMBL" id="JBBMFA010000094">
    <property type="protein sequence ID" value="MEQ2520641.1"/>
    <property type="molecule type" value="Genomic_DNA"/>
</dbReference>
<feature type="transmembrane region" description="Helical" evidence="10">
    <location>
        <begin position="234"/>
        <end position="255"/>
    </location>
</feature>
<evidence type="ECO:0000313" key="11">
    <source>
        <dbReference type="EMBL" id="MEQ2520641.1"/>
    </source>
</evidence>
<keyword evidence="6 10" id="KW-0812">Transmembrane</keyword>
<protein>
    <recommendedName>
        <fullName evidence="3">Multidrug export protein MepA</fullName>
    </recommendedName>
</protein>
<feature type="transmembrane region" description="Helical" evidence="10">
    <location>
        <begin position="384"/>
        <end position="407"/>
    </location>
</feature>
<feature type="transmembrane region" description="Helical" evidence="10">
    <location>
        <begin position="91"/>
        <end position="113"/>
    </location>
</feature>
<feature type="transmembrane region" description="Helical" evidence="10">
    <location>
        <begin position="351"/>
        <end position="372"/>
    </location>
</feature>
<accession>A0ABV1GFL2</accession>
<feature type="transmembrane region" description="Helical" evidence="10">
    <location>
        <begin position="12"/>
        <end position="32"/>
    </location>
</feature>
<gene>
    <name evidence="11" type="ORF">WMO24_09400</name>
</gene>
<dbReference type="Proteomes" id="UP001477672">
    <property type="component" value="Unassembled WGS sequence"/>
</dbReference>
<dbReference type="Pfam" id="PF01554">
    <property type="entry name" value="MatE"/>
    <property type="match status" value="2"/>
</dbReference>
<organism evidence="11 12">
    <name type="scientific">Ruthenibacterium intestinale</name>
    <dbReference type="NCBI Taxonomy" id="3133163"/>
    <lineage>
        <taxon>Bacteria</taxon>
        <taxon>Bacillati</taxon>
        <taxon>Bacillota</taxon>
        <taxon>Clostridia</taxon>
        <taxon>Eubacteriales</taxon>
        <taxon>Oscillospiraceae</taxon>
        <taxon>Ruthenibacterium</taxon>
    </lineage>
</organism>
<evidence type="ECO:0000256" key="9">
    <source>
        <dbReference type="ARBA" id="ARBA00023251"/>
    </source>
</evidence>
<evidence type="ECO:0000256" key="10">
    <source>
        <dbReference type="SAM" id="Phobius"/>
    </source>
</evidence>
<feature type="transmembrane region" description="Helical" evidence="10">
    <location>
        <begin position="413"/>
        <end position="433"/>
    </location>
</feature>
<dbReference type="InterPro" id="IPR051327">
    <property type="entry name" value="MATE_MepA_subfamily"/>
</dbReference>
<sequence>MNVMERAVTPGYLLRFTIPTMIMLIFNSFYTMVDGAFVSNFVATSALSAVNIVYPALNLVFAVGIMLATGGSAIVGRQMGEGKNQEARENFSLVVAAGTVLGVLIGVGGLVFASPLVRALGASDAIFQHCYDYLIYMSGFTPFAVLQLLFQYLFVTAGRPNLGLISTVAGGLANIILDYVFIVPLQMGIKGAAIATGIGFMIPAVTGLIYFSVCRSQHLHFTKPVLRGDILVQACANGSSEMVTNLAIAVTTFLFNLEMMRWLGEDGVAAITIVFYADFLFVAMFLGYTSGVAPLFSYNYGAQNHERLQKLFRLSLLFIAVGSAAAYGASLAFSGPVVGFFARRGTQVFDIALHGMLLYAISFLLKGVNIFASGLFTALSNGKVSAFLSFLRTFGFLVLCIFVLPRIWGVNGIWLAIPVAEVLSLAVSIWCLVRFRKVYHYA</sequence>
<keyword evidence="7 10" id="KW-1133">Transmembrane helix</keyword>
<dbReference type="InterPro" id="IPR002528">
    <property type="entry name" value="MATE_fam"/>
</dbReference>
<dbReference type="PIRSF" id="PIRSF006603">
    <property type="entry name" value="DinF"/>
    <property type="match status" value="1"/>
</dbReference>